<evidence type="ECO:0000313" key="3">
    <source>
        <dbReference type="Proteomes" id="UP001404845"/>
    </source>
</evidence>
<evidence type="ECO:0000256" key="1">
    <source>
        <dbReference type="SAM" id="Phobius"/>
    </source>
</evidence>
<reference evidence="2 3" key="1">
    <citation type="journal article" date="2023" name="PLoS ONE">
        <title>Complete genome assembly of Hawai'i environmental nontuberculous mycobacteria reveals unexpected co-isolation with methylobacteria.</title>
        <authorList>
            <person name="Hendrix J."/>
            <person name="Epperson L.E."/>
            <person name="Tong E.I."/>
            <person name="Chan Y.L."/>
            <person name="Hasan N.A."/>
            <person name="Dawrs S.N."/>
            <person name="Norton G.J."/>
            <person name="Virdi R."/>
            <person name="Crooks J.L."/>
            <person name="Chan E.D."/>
            <person name="Honda J.R."/>
            <person name="Strong M."/>
        </authorList>
    </citation>
    <scope>NUCLEOTIDE SEQUENCE [LARGE SCALE GENOMIC DNA]</scope>
    <source>
        <strain evidence="2 3">NJH_HI01</strain>
    </source>
</reference>
<feature type="transmembrane region" description="Helical" evidence="1">
    <location>
        <begin position="63"/>
        <end position="83"/>
    </location>
</feature>
<comment type="caution">
    <text evidence="2">The sequence shown here is derived from an EMBL/GenBank/DDBJ whole genome shotgun (WGS) entry which is preliminary data.</text>
</comment>
<dbReference type="RefSeq" id="WP_200670589.1">
    <property type="nucleotide sequence ID" value="NZ_JACWCW010000010.1"/>
</dbReference>
<feature type="transmembrane region" description="Helical" evidence="1">
    <location>
        <begin position="184"/>
        <end position="208"/>
    </location>
</feature>
<feature type="transmembrane region" description="Helical" evidence="1">
    <location>
        <begin position="220"/>
        <end position="243"/>
    </location>
</feature>
<gene>
    <name evidence="2" type="ORF">PUR21_26660</name>
</gene>
<dbReference type="Proteomes" id="UP001404845">
    <property type="component" value="Unassembled WGS sequence"/>
</dbReference>
<organism evidence="2 3">
    <name type="scientific">Methylorubrum rhodesianum</name>
    <dbReference type="NCBI Taxonomy" id="29427"/>
    <lineage>
        <taxon>Bacteria</taxon>
        <taxon>Pseudomonadati</taxon>
        <taxon>Pseudomonadota</taxon>
        <taxon>Alphaproteobacteria</taxon>
        <taxon>Hyphomicrobiales</taxon>
        <taxon>Methylobacteriaceae</taxon>
        <taxon>Methylorubrum</taxon>
    </lineage>
</organism>
<sequence>METIRLPVARTVRLALRDTADIFVRMPVLCGLSLLVAILLRWIEEIVVGPVSLEAINPGFRPEIYVIGFAKYIYFVPLAVLSCRFLIIGRSPSWLEVRTTKNIMIVYSVVSIAISILIAAPIIVIEYLINMMESYAVIVSLSASVIFSIFIMHWIMRWSLIYPAIAVDQRDASLRWSARTTKGMVWRIFLVQLVVPMIAVLATFPFLIGKYSIKFEAWSIVPLAFIEVFLGIFLSVAESEIYVWCCANRKSYDVAAPRTVSERA</sequence>
<dbReference type="EMBL" id="JAQYXL010000001">
    <property type="protein sequence ID" value="MEN3231164.1"/>
    <property type="molecule type" value="Genomic_DNA"/>
</dbReference>
<keyword evidence="1" id="KW-0812">Transmembrane</keyword>
<evidence type="ECO:0008006" key="4">
    <source>
        <dbReference type="Google" id="ProtNLM"/>
    </source>
</evidence>
<name>A0ABU9ZIA2_9HYPH</name>
<feature type="transmembrane region" description="Helical" evidence="1">
    <location>
        <begin position="22"/>
        <end position="43"/>
    </location>
</feature>
<evidence type="ECO:0000313" key="2">
    <source>
        <dbReference type="EMBL" id="MEN3231164.1"/>
    </source>
</evidence>
<protein>
    <recommendedName>
        <fullName evidence="4">DUF4013 domain-containing protein</fullName>
    </recommendedName>
</protein>
<keyword evidence="1" id="KW-1133">Transmembrane helix</keyword>
<feature type="transmembrane region" description="Helical" evidence="1">
    <location>
        <begin position="135"/>
        <end position="155"/>
    </location>
</feature>
<keyword evidence="1" id="KW-0472">Membrane</keyword>
<accession>A0ABU9ZIA2</accession>
<proteinExistence type="predicted"/>
<feature type="transmembrane region" description="Helical" evidence="1">
    <location>
        <begin position="104"/>
        <end position="129"/>
    </location>
</feature>
<keyword evidence="3" id="KW-1185">Reference proteome</keyword>